<comment type="similarity">
    <text evidence="1">Belongs to the short-chain dehydrogenases/reductases (SDR) family.</text>
</comment>
<dbReference type="Proteomes" id="UP000199180">
    <property type="component" value="Unassembled WGS sequence"/>
</dbReference>
<reference evidence="4 5" key="1">
    <citation type="submission" date="2016-10" db="EMBL/GenBank/DDBJ databases">
        <authorList>
            <person name="de Groot N.N."/>
        </authorList>
    </citation>
    <scope>NUCLEOTIDE SEQUENCE [LARGE SCALE GENOMIC DNA]</scope>
    <source>
        <strain evidence="4 5">DSM 17862</strain>
    </source>
</reference>
<dbReference type="PANTHER" id="PTHR44196">
    <property type="entry name" value="DEHYDROGENASE/REDUCTASE SDR FAMILY MEMBER 7B"/>
    <property type="match status" value="1"/>
</dbReference>
<dbReference type="InterPro" id="IPR002347">
    <property type="entry name" value="SDR_fam"/>
</dbReference>
<evidence type="ECO:0000313" key="5">
    <source>
        <dbReference type="Proteomes" id="UP000199180"/>
    </source>
</evidence>
<dbReference type="GO" id="GO:0016491">
    <property type="term" value="F:oxidoreductase activity"/>
    <property type="evidence" value="ECO:0007669"/>
    <property type="project" value="UniProtKB-KW"/>
</dbReference>
<protein>
    <submittedName>
        <fullName evidence="4">Short-chain dehydrogenase</fullName>
    </submittedName>
</protein>
<dbReference type="InterPro" id="IPR020904">
    <property type="entry name" value="Sc_DH/Rdtase_CS"/>
</dbReference>
<dbReference type="PROSITE" id="PS00061">
    <property type="entry name" value="ADH_SHORT"/>
    <property type="match status" value="1"/>
</dbReference>
<dbReference type="Gene3D" id="3.40.50.720">
    <property type="entry name" value="NAD(P)-binding Rossmann-like Domain"/>
    <property type="match status" value="1"/>
</dbReference>
<evidence type="ECO:0000256" key="2">
    <source>
        <dbReference type="ARBA" id="ARBA00023002"/>
    </source>
</evidence>
<dbReference type="PRINTS" id="PR00081">
    <property type="entry name" value="GDHRDH"/>
</dbReference>
<dbReference type="GO" id="GO:0016020">
    <property type="term" value="C:membrane"/>
    <property type="evidence" value="ECO:0007669"/>
    <property type="project" value="TreeGrafter"/>
</dbReference>
<gene>
    <name evidence="4" type="ORF">SAMN04489858_102213</name>
</gene>
<dbReference type="OrthoDB" id="335726at2"/>
<keyword evidence="2" id="KW-0560">Oxidoreductase</keyword>
<proteinExistence type="inferred from homology"/>
<sequence length="246" mass="26595">MTTGERIWIVGASHGIGRELARLYANQGASLILSARNRAPLAELADELGGADIQPLDVVDRGSFDAAAANIALSGKVDRIVHLAALYDPGRIADLNPDKAAQIIQVNLTGSFHMAQIGPTVLRPGGQLALCGSVAGYVGLPQGQIYSATKAGVINLAESLRAERSDLDIRLICPGFVDTRMTQKNDFRMPAIIRPEKAAEAIRDGLAGRRFEIHFPHRLTRSLKLIRALPYGLSMRLTRRLSREDA</sequence>
<dbReference type="SMART" id="SM00822">
    <property type="entry name" value="PKS_KR"/>
    <property type="match status" value="1"/>
</dbReference>
<organism evidence="4 5">
    <name type="scientific">Paracoccus homiensis</name>
    <dbReference type="NCBI Taxonomy" id="364199"/>
    <lineage>
        <taxon>Bacteria</taxon>
        <taxon>Pseudomonadati</taxon>
        <taxon>Pseudomonadota</taxon>
        <taxon>Alphaproteobacteria</taxon>
        <taxon>Rhodobacterales</taxon>
        <taxon>Paracoccaceae</taxon>
        <taxon>Paracoccus</taxon>
    </lineage>
</organism>
<accession>A0A1I0AHC3</accession>
<dbReference type="PANTHER" id="PTHR44196:SF1">
    <property type="entry name" value="DEHYDROGENASE_REDUCTASE SDR FAMILY MEMBER 7B"/>
    <property type="match status" value="1"/>
</dbReference>
<dbReference type="STRING" id="364199.SAMN04489858_102213"/>
<dbReference type="InterPro" id="IPR057326">
    <property type="entry name" value="KR_dom"/>
</dbReference>
<name>A0A1I0AHC3_9RHOB</name>
<keyword evidence="5" id="KW-1185">Reference proteome</keyword>
<evidence type="ECO:0000256" key="1">
    <source>
        <dbReference type="ARBA" id="ARBA00006484"/>
    </source>
</evidence>
<evidence type="ECO:0000259" key="3">
    <source>
        <dbReference type="SMART" id="SM00822"/>
    </source>
</evidence>
<evidence type="ECO:0000313" key="4">
    <source>
        <dbReference type="EMBL" id="SES92665.1"/>
    </source>
</evidence>
<feature type="domain" description="Ketoreductase" evidence="3">
    <location>
        <begin position="5"/>
        <end position="163"/>
    </location>
</feature>
<dbReference type="AlphaFoldDB" id="A0A1I0AHC3"/>
<dbReference type="RefSeq" id="WP_090732497.1">
    <property type="nucleotide sequence ID" value="NZ_FOHO01000002.1"/>
</dbReference>
<dbReference type="Pfam" id="PF00106">
    <property type="entry name" value="adh_short"/>
    <property type="match status" value="1"/>
</dbReference>
<dbReference type="SUPFAM" id="SSF51735">
    <property type="entry name" value="NAD(P)-binding Rossmann-fold domains"/>
    <property type="match status" value="1"/>
</dbReference>
<dbReference type="InterPro" id="IPR036291">
    <property type="entry name" value="NAD(P)-bd_dom_sf"/>
</dbReference>
<dbReference type="EMBL" id="FOHO01000002">
    <property type="protein sequence ID" value="SES92665.1"/>
    <property type="molecule type" value="Genomic_DNA"/>
</dbReference>